<dbReference type="InterPro" id="IPR050662">
    <property type="entry name" value="Sec-metab_biosynth-thioest"/>
</dbReference>
<keyword evidence="3" id="KW-1185">Reference proteome</keyword>
<dbReference type="Gene3D" id="1.10.10.10">
    <property type="entry name" value="Winged helix-like DNA-binding domain superfamily/Winged helix DNA-binding domain"/>
    <property type="match status" value="1"/>
</dbReference>
<evidence type="ECO:0000313" key="3">
    <source>
        <dbReference type="Proteomes" id="UP000070186"/>
    </source>
</evidence>
<name>A0A133XKM7_9RHOO</name>
<dbReference type="InterPro" id="IPR036388">
    <property type="entry name" value="WH-like_DNA-bd_sf"/>
</dbReference>
<dbReference type="InterPro" id="IPR048933">
    <property type="entry name" value="B_lactamase-like_C"/>
</dbReference>
<protein>
    <submittedName>
        <fullName evidence="2">Zn-dependent hydrolase</fullName>
    </submittedName>
</protein>
<dbReference type="STRING" id="281362.AT959_07400"/>
<dbReference type="PANTHER" id="PTHR23131:SF4">
    <property type="entry name" value="METALLO-BETA-LACTAMASE SUPERFAMILY POTEIN"/>
    <property type="match status" value="1"/>
</dbReference>
<dbReference type="RefSeq" id="WP_066882169.1">
    <property type="nucleotide sequence ID" value="NZ_LODL01000013.1"/>
</dbReference>
<sequence>MSLHYPHAQPPAAGELIEVAPGVFWLRMPLPFQLDHINLWLLRDGASWVIIDTGFPADEVRAVWSQILARLDGPVSRLVVTHFHPDHLGLATWLIEQTGAPLAMTTGEFLTAHAVWHEVGGHGARFMVEQFRQHGLDAEQLERFAKRGSGYRKAVPALPEYYQRLKAADTLTVNAKKWQVLIGHGHAPEHMALYCAELDVLISGDMLLPRISTNISVFAATPEADALGWYLASLDEMSRDIPANTLVLPSHGLPFFGVQSRVEALHAHHAERLRALENSCEDAPKSAAELLETLFQRALDTHQTMFAMGEAIAHLNHLEQAGRLSRMTDADGVIRYTRCKARTVH</sequence>
<proteinExistence type="predicted"/>
<evidence type="ECO:0000313" key="2">
    <source>
        <dbReference type="EMBL" id="KXB31477.1"/>
    </source>
</evidence>
<dbReference type="Pfam" id="PF21221">
    <property type="entry name" value="B_lactamase-like_C"/>
    <property type="match status" value="1"/>
</dbReference>
<organism evidence="2 3">
    <name type="scientific">Dechloromonas denitrificans</name>
    <dbReference type="NCBI Taxonomy" id="281362"/>
    <lineage>
        <taxon>Bacteria</taxon>
        <taxon>Pseudomonadati</taxon>
        <taxon>Pseudomonadota</taxon>
        <taxon>Betaproteobacteria</taxon>
        <taxon>Rhodocyclales</taxon>
        <taxon>Azonexaceae</taxon>
        <taxon>Dechloromonas</taxon>
    </lineage>
</organism>
<feature type="domain" description="Metallo-beta-lactamase" evidence="1">
    <location>
        <begin position="36"/>
        <end position="251"/>
    </location>
</feature>
<dbReference type="EMBL" id="LODL01000013">
    <property type="protein sequence ID" value="KXB31477.1"/>
    <property type="molecule type" value="Genomic_DNA"/>
</dbReference>
<comment type="caution">
    <text evidence="2">The sequence shown here is derived from an EMBL/GenBank/DDBJ whole genome shotgun (WGS) entry which is preliminary data.</text>
</comment>
<dbReference type="PANTHER" id="PTHR23131">
    <property type="entry name" value="ENDORIBONUCLEASE LACTB2"/>
    <property type="match status" value="1"/>
</dbReference>
<dbReference type="GO" id="GO:0016787">
    <property type="term" value="F:hydrolase activity"/>
    <property type="evidence" value="ECO:0007669"/>
    <property type="project" value="UniProtKB-KW"/>
</dbReference>
<dbReference type="InterPro" id="IPR036866">
    <property type="entry name" value="RibonucZ/Hydroxyglut_hydro"/>
</dbReference>
<reference evidence="2 3" key="1">
    <citation type="submission" date="2015-12" db="EMBL/GenBank/DDBJ databases">
        <title>Nitrous oxide reduction kinetics distinguish bacteria harboring typical versus atypical NosZ.</title>
        <authorList>
            <person name="Yoon S."/>
            <person name="Nissen S."/>
            <person name="Park D."/>
            <person name="Sanford R.A."/>
            <person name="Loeffler F.E."/>
        </authorList>
    </citation>
    <scope>NUCLEOTIDE SEQUENCE [LARGE SCALE GENOMIC DNA]</scope>
    <source>
        <strain evidence="2 3">ATCC BAA-841</strain>
    </source>
</reference>
<dbReference type="InterPro" id="IPR001279">
    <property type="entry name" value="Metallo-B-lactamas"/>
</dbReference>
<dbReference type="Proteomes" id="UP000070186">
    <property type="component" value="Unassembled WGS sequence"/>
</dbReference>
<gene>
    <name evidence="2" type="ORF">AT959_07400</name>
</gene>
<accession>A0A133XKM7</accession>
<evidence type="ECO:0000259" key="1">
    <source>
        <dbReference type="SMART" id="SM00849"/>
    </source>
</evidence>
<dbReference type="AlphaFoldDB" id="A0A133XKM7"/>
<dbReference type="Gene3D" id="3.60.15.10">
    <property type="entry name" value="Ribonuclease Z/Hydroxyacylglutathione hydrolase-like"/>
    <property type="match status" value="1"/>
</dbReference>
<dbReference type="Pfam" id="PF00753">
    <property type="entry name" value="Lactamase_B"/>
    <property type="match status" value="1"/>
</dbReference>
<dbReference type="SMART" id="SM00849">
    <property type="entry name" value="Lactamase_B"/>
    <property type="match status" value="1"/>
</dbReference>
<keyword evidence="2" id="KW-0378">Hydrolase</keyword>
<dbReference type="SUPFAM" id="SSF56281">
    <property type="entry name" value="Metallo-hydrolase/oxidoreductase"/>
    <property type="match status" value="1"/>
</dbReference>